<dbReference type="GO" id="GO:0005886">
    <property type="term" value="C:plasma membrane"/>
    <property type="evidence" value="ECO:0007669"/>
    <property type="project" value="TreeGrafter"/>
</dbReference>
<dbReference type="InterPro" id="IPR007822">
    <property type="entry name" value="LANC-like"/>
</dbReference>
<evidence type="ECO:0000256" key="2">
    <source>
        <dbReference type="PIRSR" id="PIRSR607822-1"/>
    </source>
</evidence>
<keyword evidence="3" id="KW-1185">Reference proteome</keyword>
<dbReference type="PANTHER" id="PTHR12736">
    <property type="entry name" value="LANC-LIKE PROTEIN"/>
    <property type="match status" value="1"/>
</dbReference>
<organism evidence="3 4">
    <name type="scientific">Bombus vosnesenskii</name>
    <dbReference type="NCBI Taxonomy" id="207650"/>
    <lineage>
        <taxon>Eukaryota</taxon>
        <taxon>Metazoa</taxon>
        <taxon>Ecdysozoa</taxon>
        <taxon>Arthropoda</taxon>
        <taxon>Hexapoda</taxon>
        <taxon>Insecta</taxon>
        <taxon>Pterygota</taxon>
        <taxon>Neoptera</taxon>
        <taxon>Endopterygota</taxon>
        <taxon>Hymenoptera</taxon>
        <taxon>Apocrita</taxon>
        <taxon>Aculeata</taxon>
        <taxon>Apoidea</taxon>
        <taxon>Anthophila</taxon>
        <taxon>Apidae</taxon>
        <taxon>Bombus</taxon>
        <taxon>Pyrobombus</taxon>
    </lineage>
</organism>
<accession>A0A6J3KBE3</accession>
<sequence length="449" mass="51215">MYIFRMMHQILTFSAGVTYKISREKSLGTTYINIINRFKHLICAKMDNRHYDNPFDDYPNVLSANVVNATTNEINEDYKETVKIYIKRLIDRLKEKKNHWTYNDDYSIYTGSAGIAYMFYKYGKCFNEPAYIDEAMELLRICIDKFRGKREITFLTGIVGPLALGAVVFHSKGYSDVAQNMISKVKSLQSVVLNESSDLPDELLYGRAGYLFSLLFLNSNISPAPIENDLIKQVIALIIKSGNLYSASRKYKTPLMYVWHGSEYIGGAHGLGGILYILLQAQQYLTQTQLQKDIKPALDFLQNIRYPSGNFPSSIGSHTDKLIHWCHGAPGMTMLFCLAYEIYKDKNYLTTAVQCGEVIWSRGLLKKGYGICHGVAGNAYTFLSLFQQTKDIKYLYRACKFAEWCMDYGTHQSRSPDRPFSLFEGLAGTIYFLIDLQHPLSAKFPAYST</sequence>
<dbReference type="PRINTS" id="PR01951">
    <property type="entry name" value="LANCEUKARYTE"/>
</dbReference>
<feature type="binding site" evidence="2">
    <location>
        <position position="372"/>
    </location>
    <ligand>
        <name>Zn(2+)</name>
        <dbReference type="ChEBI" id="CHEBI:29105"/>
    </ligand>
</feature>
<comment type="similarity">
    <text evidence="1">Belongs to the LanC-like protein family.</text>
</comment>
<dbReference type="CDD" id="cd04794">
    <property type="entry name" value="euk_LANCL"/>
    <property type="match status" value="1"/>
</dbReference>
<dbReference type="RefSeq" id="XP_033350417.1">
    <property type="nucleotide sequence ID" value="XM_033494526.1"/>
</dbReference>
<feature type="binding site" evidence="2">
    <location>
        <position position="326"/>
    </location>
    <ligand>
        <name>Zn(2+)</name>
        <dbReference type="ChEBI" id="CHEBI:29105"/>
    </ligand>
</feature>
<evidence type="ECO:0000256" key="1">
    <source>
        <dbReference type="ARBA" id="ARBA00007179"/>
    </source>
</evidence>
<dbReference type="GeneID" id="117233869"/>
<dbReference type="Pfam" id="PF05147">
    <property type="entry name" value="LANC_like"/>
    <property type="match status" value="1"/>
</dbReference>
<dbReference type="SUPFAM" id="SSF158745">
    <property type="entry name" value="LanC-like"/>
    <property type="match status" value="1"/>
</dbReference>
<dbReference type="Gene3D" id="1.50.10.10">
    <property type="match status" value="1"/>
</dbReference>
<evidence type="ECO:0000313" key="3">
    <source>
        <dbReference type="Proteomes" id="UP000504631"/>
    </source>
</evidence>
<gene>
    <name evidence="4" type="primary">LOC117233869</name>
</gene>
<dbReference type="GO" id="GO:0031179">
    <property type="term" value="P:peptide modification"/>
    <property type="evidence" value="ECO:0007669"/>
    <property type="project" value="InterPro"/>
</dbReference>
<dbReference type="KEGG" id="bvk:117233869"/>
<keyword evidence="2" id="KW-0479">Metal-binding</keyword>
<dbReference type="AlphaFoldDB" id="A0A6J3KBE3"/>
<reference evidence="4" key="1">
    <citation type="submission" date="2025-08" db="UniProtKB">
        <authorList>
            <consortium name="RefSeq"/>
        </authorList>
    </citation>
    <scope>IDENTIFICATION</scope>
    <source>
        <tissue evidence="4">Muscle</tissue>
    </source>
</reference>
<dbReference type="GO" id="GO:0046872">
    <property type="term" value="F:metal ion binding"/>
    <property type="evidence" value="ECO:0007669"/>
    <property type="project" value="UniProtKB-KW"/>
</dbReference>
<dbReference type="Proteomes" id="UP000504631">
    <property type="component" value="Unplaced"/>
</dbReference>
<dbReference type="InterPro" id="IPR020464">
    <property type="entry name" value="LanC-like_prot_euk"/>
</dbReference>
<feature type="binding site" evidence="2">
    <location>
        <position position="373"/>
    </location>
    <ligand>
        <name>Zn(2+)</name>
        <dbReference type="ChEBI" id="CHEBI:29105"/>
    </ligand>
</feature>
<dbReference type="GO" id="GO:0005975">
    <property type="term" value="P:carbohydrate metabolic process"/>
    <property type="evidence" value="ECO:0007669"/>
    <property type="project" value="InterPro"/>
</dbReference>
<dbReference type="PANTHER" id="PTHR12736:SF21">
    <property type="entry name" value="LANC-LIKE PROTEIN 2"/>
    <property type="match status" value="1"/>
</dbReference>
<name>A0A6J3KBE3_9HYME</name>
<evidence type="ECO:0000313" key="4">
    <source>
        <dbReference type="RefSeq" id="XP_033350417.1"/>
    </source>
</evidence>
<dbReference type="SMART" id="SM01260">
    <property type="entry name" value="LANC_like"/>
    <property type="match status" value="1"/>
</dbReference>
<keyword evidence="2" id="KW-0862">Zinc</keyword>
<protein>
    <submittedName>
        <fullName evidence="4">Glutathione S-transferase LANCL1 isoform X1</fullName>
    </submittedName>
</protein>
<proteinExistence type="inferred from homology"/>
<dbReference type="InterPro" id="IPR012341">
    <property type="entry name" value="6hp_glycosidase-like_sf"/>
</dbReference>
<dbReference type="PRINTS" id="PR01950">
    <property type="entry name" value="LANCSUPER"/>
</dbReference>